<dbReference type="Pfam" id="PF13438">
    <property type="entry name" value="DUF4113"/>
    <property type="match status" value="1"/>
</dbReference>
<reference evidence="2 3" key="1">
    <citation type="submission" date="2016-10" db="EMBL/GenBank/DDBJ databases">
        <authorList>
            <person name="de Groot N.N."/>
        </authorList>
    </citation>
    <scope>NUCLEOTIDE SEQUENCE [LARGE SCALE GENOMIC DNA]</scope>
    <source>
        <strain evidence="2 3">Nl14</strain>
    </source>
</reference>
<dbReference type="InterPro" id="IPR025188">
    <property type="entry name" value="DUF4113"/>
</dbReference>
<feature type="domain" description="DUF4113" evidence="1">
    <location>
        <begin position="26"/>
        <end position="76"/>
    </location>
</feature>
<name>A0A1I7IE91_9PROT</name>
<dbReference type="OrthoDB" id="9808813at2"/>
<proteinExistence type="predicted"/>
<protein>
    <submittedName>
        <fullName evidence="2">DNA polymerase V</fullName>
    </submittedName>
</protein>
<sequence>MLMGIGEAQMAQGSLLLEHGSGNRSERLMQAIDMLDARYGRNTVSVFIPSSPKLWAMRREAMSPCYATHWSDVPVAHAR</sequence>
<organism evidence="2 3">
    <name type="scientific">Nitrosospira multiformis</name>
    <dbReference type="NCBI Taxonomy" id="1231"/>
    <lineage>
        <taxon>Bacteria</taxon>
        <taxon>Pseudomonadati</taxon>
        <taxon>Pseudomonadota</taxon>
        <taxon>Betaproteobacteria</taxon>
        <taxon>Nitrosomonadales</taxon>
        <taxon>Nitrosomonadaceae</taxon>
        <taxon>Nitrosospira</taxon>
    </lineage>
</organism>
<dbReference type="EMBL" id="FPBZ01000018">
    <property type="protein sequence ID" value="SFU71251.1"/>
    <property type="molecule type" value="Genomic_DNA"/>
</dbReference>
<accession>A0A1I7IE91</accession>
<gene>
    <name evidence="2" type="ORF">SAMN05216417_11849</name>
</gene>
<evidence type="ECO:0000313" key="3">
    <source>
        <dbReference type="Proteomes" id="UP000182649"/>
    </source>
</evidence>
<dbReference type="Proteomes" id="UP000182649">
    <property type="component" value="Unassembled WGS sequence"/>
</dbReference>
<dbReference type="AlphaFoldDB" id="A0A1I7IE91"/>
<evidence type="ECO:0000313" key="2">
    <source>
        <dbReference type="EMBL" id="SFU71251.1"/>
    </source>
</evidence>
<evidence type="ECO:0000259" key="1">
    <source>
        <dbReference type="Pfam" id="PF13438"/>
    </source>
</evidence>
<dbReference type="RefSeq" id="WP_081363653.1">
    <property type="nucleotide sequence ID" value="NZ_FPBZ01000018.1"/>
</dbReference>